<dbReference type="InterPro" id="IPR001647">
    <property type="entry name" value="HTH_TetR"/>
</dbReference>
<dbReference type="InterPro" id="IPR004111">
    <property type="entry name" value="Repressor_TetR_C"/>
</dbReference>
<evidence type="ECO:0000256" key="5">
    <source>
        <dbReference type="SAM" id="MobiDB-lite"/>
    </source>
</evidence>
<protein>
    <submittedName>
        <fullName evidence="7">TetR family transcriptional regulator</fullName>
    </submittedName>
</protein>
<keyword evidence="1" id="KW-0805">Transcription regulation</keyword>
<dbReference type="Pfam" id="PF02909">
    <property type="entry name" value="TetR_C_1"/>
    <property type="match status" value="1"/>
</dbReference>
<evidence type="ECO:0000256" key="4">
    <source>
        <dbReference type="PROSITE-ProRule" id="PRU00335"/>
    </source>
</evidence>
<dbReference type="SUPFAM" id="SSF46689">
    <property type="entry name" value="Homeodomain-like"/>
    <property type="match status" value="1"/>
</dbReference>
<dbReference type="RefSeq" id="WP_067915263.1">
    <property type="nucleotide sequence ID" value="NZ_BSRZ01000002.1"/>
</dbReference>
<dbReference type="Pfam" id="PF00440">
    <property type="entry name" value="TetR_N"/>
    <property type="match status" value="1"/>
</dbReference>
<dbReference type="PANTHER" id="PTHR30055">
    <property type="entry name" value="HTH-TYPE TRANSCRIPTIONAL REGULATOR RUTR"/>
    <property type="match status" value="1"/>
</dbReference>
<dbReference type="PROSITE" id="PS50977">
    <property type="entry name" value="HTH_TETR_2"/>
    <property type="match status" value="1"/>
</dbReference>
<organism evidence="7 8">
    <name type="scientific">Actinomadura rubrobrunea</name>
    <dbReference type="NCBI Taxonomy" id="115335"/>
    <lineage>
        <taxon>Bacteria</taxon>
        <taxon>Bacillati</taxon>
        <taxon>Actinomycetota</taxon>
        <taxon>Actinomycetes</taxon>
        <taxon>Streptosporangiales</taxon>
        <taxon>Thermomonosporaceae</taxon>
        <taxon>Actinomadura</taxon>
    </lineage>
</organism>
<dbReference type="PANTHER" id="PTHR30055:SF151">
    <property type="entry name" value="TRANSCRIPTIONAL REGULATORY PROTEIN"/>
    <property type="match status" value="1"/>
</dbReference>
<dbReference type="Gene3D" id="1.10.357.10">
    <property type="entry name" value="Tetracycline Repressor, domain 2"/>
    <property type="match status" value="1"/>
</dbReference>
<feature type="domain" description="HTH tetR-type" evidence="6">
    <location>
        <begin position="33"/>
        <end position="93"/>
    </location>
</feature>
<evidence type="ECO:0000313" key="8">
    <source>
        <dbReference type="Proteomes" id="UP001165124"/>
    </source>
</evidence>
<dbReference type="InterPro" id="IPR036271">
    <property type="entry name" value="Tet_transcr_reg_TetR-rel_C_sf"/>
</dbReference>
<feature type="DNA-binding region" description="H-T-H motif" evidence="4">
    <location>
        <begin position="56"/>
        <end position="75"/>
    </location>
</feature>
<dbReference type="InterPro" id="IPR050109">
    <property type="entry name" value="HTH-type_TetR-like_transc_reg"/>
</dbReference>
<dbReference type="GO" id="GO:0045892">
    <property type="term" value="P:negative regulation of DNA-templated transcription"/>
    <property type="evidence" value="ECO:0007669"/>
    <property type="project" value="InterPro"/>
</dbReference>
<dbReference type="SUPFAM" id="SSF48498">
    <property type="entry name" value="Tetracyclin repressor-like, C-terminal domain"/>
    <property type="match status" value="1"/>
</dbReference>
<keyword evidence="8" id="KW-1185">Reference proteome</keyword>
<evidence type="ECO:0000256" key="2">
    <source>
        <dbReference type="ARBA" id="ARBA00023125"/>
    </source>
</evidence>
<proteinExistence type="predicted"/>
<dbReference type="InterPro" id="IPR009057">
    <property type="entry name" value="Homeodomain-like_sf"/>
</dbReference>
<evidence type="ECO:0000313" key="7">
    <source>
        <dbReference type="EMBL" id="GLW63336.1"/>
    </source>
</evidence>
<name>A0A9W6PUQ1_9ACTN</name>
<gene>
    <name evidence="7" type="ORF">Arub01_15800</name>
</gene>
<keyword evidence="2 4" id="KW-0238">DNA-binding</keyword>
<dbReference type="Gene3D" id="1.10.10.60">
    <property type="entry name" value="Homeodomain-like"/>
    <property type="match status" value="1"/>
</dbReference>
<keyword evidence="3" id="KW-0804">Transcription</keyword>
<accession>A0A9W6PUQ1</accession>
<dbReference type="EMBL" id="BSRZ01000002">
    <property type="protein sequence ID" value="GLW63336.1"/>
    <property type="molecule type" value="Genomic_DNA"/>
</dbReference>
<sequence>MTTEYSGTGDPRRSLELLWGAQERRPRRGPRPRLTVEGIAAAAIRLADAEGLEALSMRRIADELGVSTMAIYTYVPGKAELIDVMLDRVHGELTPPDGVPGGWRARLEHVARERWALYHRHPWMLQVSTGRPPLGPNLLDAYEAELRAVDGLGLSDVEMDSVISLVTGFAQSAARTSVEVAQAERRTGMTDEQWWQATAPVLQKHADFRRYPLADRVGTSAAREYGGAVGPEHAFEFGLRRVLDGVEVLIRSRVGGG</sequence>
<comment type="caution">
    <text evidence="7">The sequence shown here is derived from an EMBL/GenBank/DDBJ whole genome shotgun (WGS) entry which is preliminary data.</text>
</comment>
<feature type="region of interest" description="Disordered" evidence="5">
    <location>
        <begin position="1"/>
        <end position="31"/>
    </location>
</feature>
<dbReference type="GO" id="GO:0003700">
    <property type="term" value="F:DNA-binding transcription factor activity"/>
    <property type="evidence" value="ECO:0007669"/>
    <property type="project" value="TreeGrafter"/>
</dbReference>
<reference evidence="7" key="1">
    <citation type="submission" date="2023-02" db="EMBL/GenBank/DDBJ databases">
        <title>Actinomadura rubrobrunea NBRC 14622.</title>
        <authorList>
            <person name="Ichikawa N."/>
            <person name="Sato H."/>
            <person name="Tonouchi N."/>
        </authorList>
    </citation>
    <scope>NUCLEOTIDE SEQUENCE</scope>
    <source>
        <strain evidence="7">NBRC 14622</strain>
    </source>
</reference>
<dbReference type="GO" id="GO:0000976">
    <property type="term" value="F:transcription cis-regulatory region binding"/>
    <property type="evidence" value="ECO:0007669"/>
    <property type="project" value="TreeGrafter"/>
</dbReference>
<dbReference type="AlphaFoldDB" id="A0A9W6PUQ1"/>
<evidence type="ECO:0000256" key="3">
    <source>
        <dbReference type="ARBA" id="ARBA00023163"/>
    </source>
</evidence>
<evidence type="ECO:0000259" key="6">
    <source>
        <dbReference type="PROSITE" id="PS50977"/>
    </source>
</evidence>
<evidence type="ECO:0000256" key="1">
    <source>
        <dbReference type="ARBA" id="ARBA00023015"/>
    </source>
</evidence>
<dbReference type="Proteomes" id="UP001165124">
    <property type="component" value="Unassembled WGS sequence"/>
</dbReference>